<sequence>MGFQPSPEEQFAGITHIDDKSYSLNSTELAVPSSDWNDIHLKALRVVLLECENERYSSSVLVQEVAELLGQVMEHATQVGGWRDQEAFVLSMHGTHLGLTTAHFSAAYLAYVNSSMMPQTERLWVRRSEAFDLKTRSGRARALQLSIGIFEYLRSGSAEIGLLQTIFQ</sequence>
<organism evidence="1 2">
    <name type="scientific">Aspergillus pseudotamarii</name>
    <dbReference type="NCBI Taxonomy" id="132259"/>
    <lineage>
        <taxon>Eukaryota</taxon>
        <taxon>Fungi</taxon>
        <taxon>Dikarya</taxon>
        <taxon>Ascomycota</taxon>
        <taxon>Pezizomycotina</taxon>
        <taxon>Eurotiomycetes</taxon>
        <taxon>Eurotiomycetidae</taxon>
        <taxon>Eurotiales</taxon>
        <taxon>Aspergillaceae</taxon>
        <taxon>Aspergillus</taxon>
        <taxon>Aspergillus subgen. Circumdati</taxon>
    </lineage>
</organism>
<dbReference type="OrthoDB" id="4526849at2759"/>
<keyword evidence="2" id="KW-1185">Reference proteome</keyword>
<evidence type="ECO:0000313" key="1">
    <source>
        <dbReference type="EMBL" id="KAE8138563.1"/>
    </source>
</evidence>
<proteinExistence type="predicted"/>
<dbReference type="AlphaFoldDB" id="A0A5N6SYR4"/>
<dbReference type="GeneID" id="43647974"/>
<dbReference type="RefSeq" id="XP_031914626.1">
    <property type="nucleotide sequence ID" value="XM_032063764.1"/>
</dbReference>
<protein>
    <submittedName>
        <fullName evidence="1">Uncharacterized protein</fullName>
    </submittedName>
</protein>
<accession>A0A5N6SYR4</accession>
<gene>
    <name evidence="1" type="ORF">BDV38DRAFT_68238</name>
</gene>
<dbReference type="EMBL" id="ML743570">
    <property type="protein sequence ID" value="KAE8138563.1"/>
    <property type="molecule type" value="Genomic_DNA"/>
</dbReference>
<dbReference type="Proteomes" id="UP000325672">
    <property type="component" value="Unassembled WGS sequence"/>
</dbReference>
<name>A0A5N6SYR4_ASPPS</name>
<reference evidence="1 2" key="1">
    <citation type="submission" date="2019-04" db="EMBL/GenBank/DDBJ databases">
        <title>Friends and foes A comparative genomics study of 23 Aspergillus species from section Flavi.</title>
        <authorList>
            <consortium name="DOE Joint Genome Institute"/>
            <person name="Kjaerbolling I."/>
            <person name="Vesth T."/>
            <person name="Frisvad J.C."/>
            <person name="Nybo J.L."/>
            <person name="Theobald S."/>
            <person name="Kildgaard S."/>
            <person name="Isbrandt T."/>
            <person name="Kuo A."/>
            <person name="Sato A."/>
            <person name="Lyhne E.K."/>
            <person name="Kogle M.E."/>
            <person name="Wiebenga A."/>
            <person name="Kun R.S."/>
            <person name="Lubbers R.J."/>
            <person name="Makela M.R."/>
            <person name="Barry K."/>
            <person name="Chovatia M."/>
            <person name="Clum A."/>
            <person name="Daum C."/>
            <person name="Haridas S."/>
            <person name="He G."/>
            <person name="LaButti K."/>
            <person name="Lipzen A."/>
            <person name="Mondo S."/>
            <person name="Riley R."/>
            <person name="Salamov A."/>
            <person name="Simmons B.A."/>
            <person name="Magnuson J.K."/>
            <person name="Henrissat B."/>
            <person name="Mortensen U.H."/>
            <person name="Larsen T.O."/>
            <person name="Devries R.P."/>
            <person name="Grigoriev I.V."/>
            <person name="Machida M."/>
            <person name="Baker S.E."/>
            <person name="Andersen M.R."/>
        </authorList>
    </citation>
    <scope>NUCLEOTIDE SEQUENCE [LARGE SCALE GENOMIC DNA]</scope>
    <source>
        <strain evidence="1 2">CBS 117625</strain>
    </source>
</reference>
<evidence type="ECO:0000313" key="2">
    <source>
        <dbReference type="Proteomes" id="UP000325672"/>
    </source>
</evidence>